<reference evidence="1" key="2">
    <citation type="journal article" date="2023" name="IMA Fungus">
        <title>Comparative genomic study of the Penicillium genus elucidates a diverse pangenome and 15 lateral gene transfer events.</title>
        <authorList>
            <person name="Petersen C."/>
            <person name="Sorensen T."/>
            <person name="Nielsen M.R."/>
            <person name="Sondergaard T.E."/>
            <person name="Sorensen J.L."/>
            <person name="Fitzpatrick D.A."/>
            <person name="Frisvad J.C."/>
            <person name="Nielsen K.L."/>
        </authorList>
    </citation>
    <scope>NUCLEOTIDE SEQUENCE</scope>
    <source>
        <strain evidence="1">IBT 19713</strain>
    </source>
</reference>
<dbReference type="RefSeq" id="XP_058334041.1">
    <property type="nucleotide sequence ID" value="XM_058470900.1"/>
</dbReference>
<dbReference type="GeneID" id="83198203"/>
<evidence type="ECO:0000313" key="1">
    <source>
        <dbReference type="EMBL" id="KAJ5246620.1"/>
    </source>
</evidence>
<protein>
    <submittedName>
        <fullName evidence="1">Uncharacterized protein</fullName>
    </submittedName>
</protein>
<gene>
    <name evidence="1" type="ORF">N7468_001603</name>
</gene>
<reference evidence="1" key="1">
    <citation type="submission" date="2022-11" db="EMBL/GenBank/DDBJ databases">
        <authorList>
            <person name="Petersen C."/>
        </authorList>
    </citation>
    <scope>NUCLEOTIDE SEQUENCE</scope>
    <source>
        <strain evidence="1">IBT 19713</strain>
    </source>
</reference>
<comment type="caution">
    <text evidence="1">The sequence shown here is derived from an EMBL/GenBank/DDBJ whole genome shotgun (WGS) entry which is preliminary data.</text>
</comment>
<sequence length="97" mass="10300">MCNTAGSALPAGGAGLYSVWLGRDPAKDPAKDPIEEAGIKGSPREPGIPIGLCKDANNLKKMVVITSLWLVREHSWQSVERGIRGSADPVGAMFERV</sequence>
<name>A0A9W9PGY4_9EURO</name>
<organism evidence="1 2">
    <name type="scientific">Penicillium chermesinum</name>
    <dbReference type="NCBI Taxonomy" id="63820"/>
    <lineage>
        <taxon>Eukaryota</taxon>
        <taxon>Fungi</taxon>
        <taxon>Dikarya</taxon>
        <taxon>Ascomycota</taxon>
        <taxon>Pezizomycotina</taxon>
        <taxon>Eurotiomycetes</taxon>
        <taxon>Eurotiomycetidae</taxon>
        <taxon>Eurotiales</taxon>
        <taxon>Aspergillaceae</taxon>
        <taxon>Penicillium</taxon>
    </lineage>
</organism>
<dbReference type="EMBL" id="JAPQKS010000002">
    <property type="protein sequence ID" value="KAJ5246620.1"/>
    <property type="molecule type" value="Genomic_DNA"/>
</dbReference>
<accession>A0A9W9PGY4</accession>
<keyword evidence="2" id="KW-1185">Reference proteome</keyword>
<dbReference type="Proteomes" id="UP001150941">
    <property type="component" value="Unassembled WGS sequence"/>
</dbReference>
<evidence type="ECO:0000313" key="2">
    <source>
        <dbReference type="Proteomes" id="UP001150941"/>
    </source>
</evidence>
<dbReference type="AlphaFoldDB" id="A0A9W9PGY4"/>
<proteinExistence type="predicted"/>